<evidence type="ECO:0008006" key="9">
    <source>
        <dbReference type="Google" id="ProtNLM"/>
    </source>
</evidence>
<dbReference type="Pfam" id="PF03073">
    <property type="entry name" value="TspO_MBR"/>
    <property type="match status" value="1"/>
</dbReference>
<dbReference type="eggNOG" id="COG1030">
    <property type="taxonomic scope" value="Bacteria"/>
</dbReference>
<evidence type="ECO:0000256" key="5">
    <source>
        <dbReference type="ARBA" id="ARBA00023136"/>
    </source>
</evidence>
<keyword evidence="8" id="KW-1185">Reference proteome</keyword>
<evidence type="ECO:0000256" key="4">
    <source>
        <dbReference type="ARBA" id="ARBA00022989"/>
    </source>
</evidence>
<dbReference type="Gene3D" id="1.20.1260.100">
    <property type="entry name" value="TspO/MBR protein"/>
    <property type="match status" value="1"/>
</dbReference>
<feature type="transmembrane region" description="Helical" evidence="6">
    <location>
        <begin position="207"/>
        <end position="222"/>
    </location>
</feature>
<comment type="subcellular location">
    <subcellularLocation>
        <location evidence="1">Membrane</location>
        <topology evidence="1">Multi-pass membrane protein</topology>
    </subcellularLocation>
</comment>
<evidence type="ECO:0000256" key="6">
    <source>
        <dbReference type="SAM" id="Phobius"/>
    </source>
</evidence>
<evidence type="ECO:0000256" key="1">
    <source>
        <dbReference type="ARBA" id="ARBA00004141"/>
    </source>
</evidence>
<feature type="transmembrane region" description="Helical" evidence="6">
    <location>
        <begin position="110"/>
        <end position="128"/>
    </location>
</feature>
<accession>B2A8D4</accession>
<dbReference type="PANTHER" id="PTHR33802:SF1">
    <property type="entry name" value="XK-RELATED PROTEIN"/>
    <property type="match status" value="1"/>
</dbReference>
<protein>
    <recommendedName>
        <fullName evidence="9">Tryptophan-rich sensory protein</fullName>
    </recommendedName>
</protein>
<feature type="transmembrane region" description="Helical" evidence="6">
    <location>
        <begin position="228"/>
        <end position="251"/>
    </location>
</feature>
<feature type="transmembrane region" description="Helical" evidence="6">
    <location>
        <begin position="84"/>
        <end position="104"/>
    </location>
</feature>
<dbReference type="GO" id="GO:0016020">
    <property type="term" value="C:membrane"/>
    <property type="evidence" value="ECO:0007669"/>
    <property type="project" value="UniProtKB-SubCell"/>
</dbReference>
<dbReference type="STRING" id="457570.Nther_0915"/>
<evidence type="ECO:0000256" key="2">
    <source>
        <dbReference type="ARBA" id="ARBA00007524"/>
    </source>
</evidence>
<keyword evidence="3 6" id="KW-0812">Transmembrane</keyword>
<comment type="similarity">
    <text evidence="2">Belongs to the TspO/BZRP family.</text>
</comment>
<evidence type="ECO:0000313" key="8">
    <source>
        <dbReference type="Proteomes" id="UP000001683"/>
    </source>
</evidence>
<dbReference type="InterPro" id="IPR004307">
    <property type="entry name" value="TspO_MBR"/>
</dbReference>
<organism evidence="7 8">
    <name type="scientific">Natranaerobius thermophilus (strain ATCC BAA-1301 / DSM 18059 / JW/NM-WN-LF)</name>
    <dbReference type="NCBI Taxonomy" id="457570"/>
    <lineage>
        <taxon>Bacteria</taxon>
        <taxon>Bacillati</taxon>
        <taxon>Bacillota</taxon>
        <taxon>Clostridia</taxon>
        <taxon>Natranaerobiales</taxon>
        <taxon>Natranaerobiaceae</taxon>
        <taxon>Natranaerobius</taxon>
    </lineage>
</organism>
<keyword evidence="5 6" id="KW-0472">Membrane</keyword>
<feature type="transmembrane region" description="Helical" evidence="6">
    <location>
        <begin position="179"/>
        <end position="200"/>
    </location>
</feature>
<dbReference type="PANTHER" id="PTHR33802">
    <property type="entry name" value="SI:CH211-161H7.5-RELATED"/>
    <property type="match status" value="1"/>
</dbReference>
<dbReference type="KEGG" id="nth:Nther_0915"/>
<feature type="transmembrane region" description="Helical" evidence="6">
    <location>
        <begin position="51"/>
        <end position="72"/>
    </location>
</feature>
<dbReference type="InParanoid" id="B2A8D4"/>
<dbReference type="InterPro" id="IPR038330">
    <property type="entry name" value="TspO/MBR-related_sf"/>
</dbReference>
<evidence type="ECO:0000313" key="7">
    <source>
        <dbReference type="EMBL" id="ACB84500.1"/>
    </source>
</evidence>
<keyword evidence="4 6" id="KW-1133">Transmembrane helix</keyword>
<reference evidence="7 8" key="1">
    <citation type="submission" date="2008-04" db="EMBL/GenBank/DDBJ databases">
        <title>Complete sequence of chromosome of Natranaerobius thermophilus JW/NM-WN-LF.</title>
        <authorList>
            <consortium name="US DOE Joint Genome Institute"/>
            <person name="Copeland A."/>
            <person name="Lucas S."/>
            <person name="Lapidus A."/>
            <person name="Glavina del Rio T."/>
            <person name="Dalin E."/>
            <person name="Tice H."/>
            <person name="Bruce D."/>
            <person name="Goodwin L."/>
            <person name="Pitluck S."/>
            <person name="Chertkov O."/>
            <person name="Brettin T."/>
            <person name="Detter J.C."/>
            <person name="Han C."/>
            <person name="Kuske C.R."/>
            <person name="Schmutz J."/>
            <person name="Larimer F."/>
            <person name="Land M."/>
            <person name="Hauser L."/>
            <person name="Kyrpides N."/>
            <person name="Lykidis A."/>
            <person name="Mesbah N.M."/>
            <person name="Wiegel J."/>
        </authorList>
    </citation>
    <scope>NUCLEOTIDE SEQUENCE [LARGE SCALE GENOMIC DNA]</scope>
    <source>
        <strain evidence="8">ATCC BAA-1301 / DSM 18059 / JW/NM-WN-LF</strain>
    </source>
</reference>
<evidence type="ECO:0000256" key="3">
    <source>
        <dbReference type="ARBA" id="ARBA00022692"/>
    </source>
</evidence>
<dbReference type="OrthoDB" id="5189031at2"/>
<name>B2A8D4_NATTJ</name>
<proteinExistence type="inferred from homology"/>
<dbReference type="HOGENOM" id="CLU_067293_1_0_9"/>
<feature type="transmembrane region" description="Helical" evidence="6">
    <location>
        <begin position="140"/>
        <end position="159"/>
    </location>
</feature>
<dbReference type="AlphaFoldDB" id="B2A8D4"/>
<dbReference type="RefSeq" id="WP_012447378.1">
    <property type="nucleotide sequence ID" value="NC_010718.1"/>
</dbReference>
<feature type="transmembrane region" description="Helical" evidence="6">
    <location>
        <begin position="12"/>
        <end position="31"/>
    </location>
</feature>
<gene>
    <name evidence="7" type="ordered locus">Nther_0915</name>
</gene>
<sequence>MEKILNSRIRSYINLVALALVLIVNFLSNYIPFNNLTQEDITEIYPVLITPAGYVFSIWGIIYLLLIGFIIYQALPSYRETPKVSAVGILFAVTALLNILWLFAWHYLQIGLSMVLMILLLITLIGIYKKIIGRKSSETFFDWLFVRLPFSIYLAWISVATLANLNILLNDWGILGTEGFGAMVFTILMIIIGAVLSLYVFYRLGDIVFPLVFTWAFIGIGVRHGTEIAVLTMFAWLASAVILFLLGWIAARNRMATDTNNT</sequence>
<dbReference type="EMBL" id="CP001034">
    <property type="protein sequence ID" value="ACB84500.1"/>
    <property type="molecule type" value="Genomic_DNA"/>
</dbReference>
<reference evidence="7 8" key="2">
    <citation type="journal article" date="2011" name="J. Bacteriol.">
        <title>Complete genome sequence of the anaerobic, halophilic alkalithermophile Natranaerobius thermophilus JW/NM-WN-LF.</title>
        <authorList>
            <person name="Zhao B."/>
            <person name="Mesbah N.M."/>
            <person name="Dalin E."/>
            <person name="Goodwin L."/>
            <person name="Nolan M."/>
            <person name="Pitluck S."/>
            <person name="Chertkov O."/>
            <person name="Brettin T.S."/>
            <person name="Han J."/>
            <person name="Larimer F.W."/>
            <person name="Land M.L."/>
            <person name="Hauser L."/>
            <person name="Kyrpides N."/>
            <person name="Wiegel J."/>
        </authorList>
    </citation>
    <scope>NUCLEOTIDE SEQUENCE [LARGE SCALE GENOMIC DNA]</scope>
    <source>
        <strain evidence="8">ATCC BAA-1301 / DSM 18059 / JW/NM-WN-LF</strain>
    </source>
</reference>
<dbReference type="Proteomes" id="UP000001683">
    <property type="component" value="Chromosome"/>
</dbReference>